<protein>
    <submittedName>
        <fullName evidence="8">ADP-ribosylation factor GTPase-activating protein</fullName>
    </submittedName>
</protein>
<keyword evidence="4" id="KW-0862">Zinc</keyword>
<feature type="region of interest" description="Disordered" evidence="6">
    <location>
        <begin position="1"/>
        <end position="21"/>
    </location>
</feature>
<feature type="domain" description="Arf-GAP" evidence="7">
    <location>
        <begin position="54"/>
        <end position="172"/>
    </location>
</feature>
<evidence type="ECO:0000256" key="6">
    <source>
        <dbReference type="SAM" id="MobiDB-lite"/>
    </source>
</evidence>
<dbReference type="PANTHER" id="PTHR45686:SF4">
    <property type="entry name" value="ADP-RIBOSYLATION FACTOR GTPASE ACTIVATING PROTEIN 3, ISOFORM H"/>
    <property type="match status" value="1"/>
</dbReference>
<dbReference type="Gene3D" id="1.10.220.150">
    <property type="entry name" value="Arf GTPase activating protein"/>
    <property type="match status" value="1"/>
</dbReference>
<dbReference type="RefSeq" id="XP_064853465.1">
    <property type="nucleotide sequence ID" value="XM_064997393.1"/>
</dbReference>
<dbReference type="Proteomes" id="UP001360560">
    <property type="component" value="Unassembled WGS sequence"/>
</dbReference>
<dbReference type="SMART" id="SM00105">
    <property type="entry name" value="ArfGap"/>
    <property type="match status" value="1"/>
</dbReference>
<keyword evidence="1" id="KW-0343">GTPase activation</keyword>
<dbReference type="InterPro" id="IPR001164">
    <property type="entry name" value="ArfGAP_dom"/>
</dbReference>
<dbReference type="GO" id="GO:0005096">
    <property type="term" value="F:GTPase activator activity"/>
    <property type="evidence" value="ECO:0007669"/>
    <property type="project" value="UniProtKB-KW"/>
</dbReference>
<feature type="region of interest" description="Disordered" evidence="6">
    <location>
        <begin position="284"/>
        <end position="343"/>
    </location>
</feature>
<evidence type="ECO:0000313" key="8">
    <source>
        <dbReference type="EMBL" id="GMM36469.1"/>
    </source>
</evidence>
<dbReference type="GO" id="GO:0000139">
    <property type="term" value="C:Golgi membrane"/>
    <property type="evidence" value="ECO:0007669"/>
    <property type="project" value="GOC"/>
</dbReference>
<dbReference type="InterPro" id="IPR037278">
    <property type="entry name" value="ARFGAP/RecO"/>
</dbReference>
<dbReference type="SUPFAM" id="SSF57863">
    <property type="entry name" value="ArfGap/RecO-like zinc finger"/>
    <property type="match status" value="1"/>
</dbReference>
<evidence type="ECO:0000256" key="5">
    <source>
        <dbReference type="PROSITE-ProRule" id="PRU00288"/>
    </source>
</evidence>
<evidence type="ECO:0000256" key="1">
    <source>
        <dbReference type="ARBA" id="ARBA00022468"/>
    </source>
</evidence>
<feature type="compositionally biased region" description="Low complexity" evidence="6">
    <location>
        <begin position="181"/>
        <end position="201"/>
    </location>
</feature>
<feature type="region of interest" description="Disordered" evidence="6">
    <location>
        <begin position="181"/>
        <end position="268"/>
    </location>
</feature>
<feature type="compositionally biased region" description="Basic and acidic residues" evidence="6">
    <location>
        <begin position="284"/>
        <end position="294"/>
    </location>
</feature>
<dbReference type="GO" id="GO:0008270">
    <property type="term" value="F:zinc ion binding"/>
    <property type="evidence" value="ECO:0007669"/>
    <property type="project" value="UniProtKB-KW"/>
</dbReference>
<accession>A0AAV5QP69</accession>
<proteinExistence type="predicted"/>
<feature type="compositionally biased region" description="Basic and acidic residues" evidence="6">
    <location>
        <begin position="301"/>
        <end position="310"/>
    </location>
</feature>
<dbReference type="InterPro" id="IPR038508">
    <property type="entry name" value="ArfGAP_dom_sf"/>
</dbReference>
<dbReference type="CDD" id="cd08831">
    <property type="entry name" value="ArfGap_ArfGap2_3_like"/>
    <property type="match status" value="1"/>
</dbReference>
<evidence type="ECO:0000256" key="4">
    <source>
        <dbReference type="ARBA" id="ARBA00022833"/>
    </source>
</evidence>
<evidence type="ECO:0000313" key="9">
    <source>
        <dbReference type="Proteomes" id="UP001360560"/>
    </source>
</evidence>
<keyword evidence="2" id="KW-0479">Metal-binding</keyword>
<comment type="caution">
    <text evidence="8">The sequence shown here is derived from an EMBL/GenBank/DDBJ whole genome shotgun (WGS) entry which is preliminary data.</text>
</comment>
<evidence type="ECO:0000256" key="3">
    <source>
        <dbReference type="ARBA" id="ARBA00022771"/>
    </source>
</evidence>
<dbReference type="PRINTS" id="PR00405">
    <property type="entry name" value="REVINTRACTNG"/>
</dbReference>
<reference evidence="8 9" key="1">
    <citation type="journal article" date="2023" name="Elife">
        <title>Identification of key yeast species and microbe-microbe interactions impacting larval growth of Drosophila in the wild.</title>
        <authorList>
            <person name="Mure A."/>
            <person name="Sugiura Y."/>
            <person name="Maeda R."/>
            <person name="Honda K."/>
            <person name="Sakurai N."/>
            <person name="Takahashi Y."/>
            <person name="Watada M."/>
            <person name="Katoh T."/>
            <person name="Gotoh A."/>
            <person name="Gotoh Y."/>
            <person name="Taniguchi I."/>
            <person name="Nakamura K."/>
            <person name="Hayashi T."/>
            <person name="Katayama T."/>
            <person name="Uemura T."/>
            <person name="Hattori Y."/>
        </authorList>
    </citation>
    <scope>NUCLEOTIDE SEQUENCE [LARGE SCALE GENOMIC DNA]</scope>
    <source>
        <strain evidence="8 9">SC-9</strain>
    </source>
</reference>
<dbReference type="AlphaFoldDB" id="A0AAV5QP69"/>
<dbReference type="Pfam" id="PF01412">
    <property type="entry name" value="ArfGap"/>
    <property type="match status" value="1"/>
</dbReference>
<evidence type="ECO:0000259" key="7">
    <source>
        <dbReference type="PROSITE" id="PS50115"/>
    </source>
</evidence>
<name>A0AAV5QP69_9ASCO</name>
<dbReference type="GO" id="GO:0048205">
    <property type="term" value="P:COPI coating of Golgi vesicle"/>
    <property type="evidence" value="ECO:0007669"/>
    <property type="project" value="TreeGrafter"/>
</dbReference>
<keyword evidence="9" id="KW-1185">Reference proteome</keyword>
<evidence type="ECO:0000256" key="2">
    <source>
        <dbReference type="ARBA" id="ARBA00022723"/>
    </source>
</evidence>
<sequence length="494" mass="54151">MLSTNVMDHPPTNDNKTPPPKARLATTAYPQHPFITSPPNSRMSDELASKEEIKAVFDKLQKIPLNKQCFDCPNKNPTWTSVPFGVFLCLECSAVHRNMGVHISFVKSSNLDKWSRFQLRGMKHGGNKAMKDYFMKHGGQNLLSRDAKQKYTSQVALNYKAELQKKAKKDEARFPDAVLADESAVSSESSSNANTPASSSTDDFFSNWEKPVSKTAPIISKSPSPEPQINKKTIPARAPVRRQVLKSATGGKKHSILSGPSSRKTKLGAKKLAADEIDFDAAEKEAKREAEEAQKLGYNVRTEEQEETGRNSKSLPKTTFSPTLSTASKESFGAPKETPTVESVTPKLAKLGFGMVGNKAQAESSNSTRKTADYKYTGEVSNKYGTQKAISSDEFFGRNSFDPSVKQEAQQKLSQFGGASAISSSAYFGEEEGANHQNSNSADSFNIRDLDIDSAARQLANTFQSTTGQDVTVLKDALEQGANKLGDYLRDYLR</sequence>
<dbReference type="PROSITE" id="PS50115">
    <property type="entry name" value="ARFGAP"/>
    <property type="match status" value="1"/>
</dbReference>
<keyword evidence="3 5" id="KW-0863">Zinc-finger</keyword>
<dbReference type="GeneID" id="90074444"/>
<organism evidence="8 9">
    <name type="scientific">Saccharomycopsis crataegensis</name>
    <dbReference type="NCBI Taxonomy" id="43959"/>
    <lineage>
        <taxon>Eukaryota</taxon>
        <taxon>Fungi</taxon>
        <taxon>Dikarya</taxon>
        <taxon>Ascomycota</taxon>
        <taxon>Saccharomycotina</taxon>
        <taxon>Saccharomycetes</taxon>
        <taxon>Saccharomycopsidaceae</taxon>
        <taxon>Saccharomycopsis</taxon>
    </lineage>
</organism>
<dbReference type="EMBL" id="BTFZ01000011">
    <property type="protein sequence ID" value="GMM36469.1"/>
    <property type="molecule type" value="Genomic_DNA"/>
</dbReference>
<gene>
    <name evidence="8" type="ORF">DASC09_037940</name>
</gene>
<dbReference type="PANTHER" id="PTHR45686">
    <property type="entry name" value="ADP-RIBOSYLATION FACTOR GTPASE ACTIVATING PROTEIN 3, ISOFORM H-RELATED"/>
    <property type="match status" value="1"/>
</dbReference>
<feature type="compositionally biased region" description="Polar residues" evidence="6">
    <location>
        <begin position="311"/>
        <end position="329"/>
    </location>
</feature>